<dbReference type="PANTHER" id="PTHR30328:SF54">
    <property type="entry name" value="HTH-TYPE TRANSCRIPTIONAL REPRESSOR SCO4008"/>
    <property type="match status" value="1"/>
</dbReference>
<dbReference type="InterPro" id="IPR041467">
    <property type="entry name" value="Sco4008_C"/>
</dbReference>
<dbReference type="Pfam" id="PF17926">
    <property type="entry name" value="TetR_C_21"/>
    <property type="match status" value="1"/>
</dbReference>
<comment type="caution">
    <text evidence="4">The sequence shown here is derived from an EMBL/GenBank/DDBJ whole genome shotgun (WGS) entry which is preliminary data.</text>
</comment>
<dbReference type="Pfam" id="PF00440">
    <property type="entry name" value="TetR_N"/>
    <property type="match status" value="1"/>
</dbReference>
<keyword evidence="5" id="KW-1185">Reference proteome</keyword>
<dbReference type="SUPFAM" id="SSF48498">
    <property type="entry name" value="Tetracyclin repressor-like, C-terminal domain"/>
    <property type="match status" value="1"/>
</dbReference>
<dbReference type="RefSeq" id="WP_381190850.1">
    <property type="nucleotide sequence ID" value="NZ_JBHSFE010000003.1"/>
</dbReference>
<feature type="DNA-binding region" description="H-T-H motif" evidence="2">
    <location>
        <begin position="29"/>
        <end position="48"/>
    </location>
</feature>
<protein>
    <submittedName>
        <fullName evidence="4">TetR/AcrR family transcriptional regulator</fullName>
    </submittedName>
</protein>
<keyword evidence="1 2" id="KW-0238">DNA-binding</keyword>
<dbReference type="InterPro" id="IPR001647">
    <property type="entry name" value="HTH_TetR"/>
</dbReference>
<evidence type="ECO:0000313" key="5">
    <source>
        <dbReference type="Proteomes" id="UP001595993"/>
    </source>
</evidence>
<evidence type="ECO:0000256" key="1">
    <source>
        <dbReference type="ARBA" id="ARBA00023125"/>
    </source>
</evidence>
<dbReference type="InterPro" id="IPR036271">
    <property type="entry name" value="Tet_transcr_reg_TetR-rel_C_sf"/>
</dbReference>
<evidence type="ECO:0000256" key="2">
    <source>
        <dbReference type="PROSITE-ProRule" id="PRU00335"/>
    </source>
</evidence>
<sequence length="205" mass="22552">MAWDTARTKRLLLEAARAEFSEHGIAGARVDRIAAKAGVNKERIYGYFGNKEKLFNVVLAAAFVELAEKVRPGEGPVGEYVGRIFDFHRDNPALLRLLMFEALHYGDSLVEENPSRHERYTDASKALAESRGCSQEEAGCLLVTLIGLGAWPLAMPQLARLALGAQPQTDEVMDRLREFVIAFAERGAPRGEKPRPGEGSCGTPR</sequence>
<reference evidence="5" key="1">
    <citation type="journal article" date="2019" name="Int. J. Syst. Evol. Microbiol.">
        <title>The Global Catalogue of Microorganisms (GCM) 10K type strain sequencing project: providing services to taxonomists for standard genome sequencing and annotation.</title>
        <authorList>
            <consortium name="The Broad Institute Genomics Platform"/>
            <consortium name="The Broad Institute Genome Sequencing Center for Infectious Disease"/>
            <person name="Wu L."/>
            <person name="Ma J."/>
        </authorList>
    </citation>
    <scope>NUCLEOTIDE SEQUENCE [LARGE SCALE GENOMIC DNA]</scope>
    <source>
        <strain evidence="5">CGMCC 4.7139</strain>
    </source>
</reference>
<evidence type="ECO:0000313" key="4">
    <source>
        <dbReference type="EMBL" id="MFC4606540.1"/>
    </source>
</evidence>
<feature type="domain" description="HTH tetR-type" evidence="3">
    <location>
        <begin position="6"/>
        <end position="66"/>
    </location>
</feature>
<dbReference type="PROSITE" id="PS50977">
    <property type="entry name" value="HTH_TETR_2"/>
    <property type="match status" value="1"/>
</dbReference>
<gene>
    <name evidence="4" type="ORF">ACFO9E_01680</name>
</gene>
<accession>A0ABV9FWY8</accession>
<dbReference type="InterPro" id="IPR009057">
    <property type="entry name" value="Homeodomain-like_sf"/>
</dbReference>
<dbReference type="Proteomes" id="UP001595993">
    <property type="component" value="Unassembled WGS sequence"/>
</dbReference>
<evidence type="ECO:0000259" key="3">
    <source>
        <dbReference type="PROSITE" id="PS50977"/>
    </source>
</evidence>
<dbReference type="Gene3D" id="1.10.357.10">
    <property type="entry name" value="Tetracycline Repressor, domain 2"/>
    <property type="match status" value="1"/>
</dbReference>
<dbReference type="InterPro" id="IPR050109">
    <property type="entry name" value="HTH-type_TetR-like_transc_reg"/>
</dbReference>
<name>A0ABV9FWY8_9ACTN</name>
<proteinExistence type="predicted"/>
<dbReference type="SUPFAM" id="SSF46689">
    <property type="entry name" value="Homeodomain-like"/>
    <property type="match status" value="1"/>
</dbReference>
<dbReference type="PANTHER" id="PTHR30328">
    <property type="entry name" value="TRANSCRIPTIONAL REPRESSOR"/>
    <property type="match status" value="1"/>
</dbReference>
<dbReference type="PRINTS" id="PR00455">
    <property type="entry name" value="HTHTETR"/>
</dbReference>
<dbReference type="EMBL" id="JBHSFE010000003">
    <property type="protein sequence ID" value="MFC4606540.1"/>
    <property type="molecule type" value="Genomic_DNA"/>
</dbReference>
<organism evidence="4 5">
    <name type="scientific">Streptomyces maoxianensis</name>
    <dbReference type="NCBI Taxonomy" id="1459942"/>
    <lineage>
        <taxon>Bacteria</taxon>
        <taxon>Bacillati</taxon>
        <taxon>Actinomycetota</taxon>
        <taxon>Actinomycetes</taxon>
        <taxon>Kitasatosporales</taxon>
        <taxon>Streptomycetaceae</taxon>
        <taxon>Streptomyces</taxon>
    </lineage>
</organism>